<dbReference type="Pfam" id="PF00226">
    <property type="entry name" value="DnaJ"/>
    <property type="match status" value="1"/>
</dbReference>
<gene>
    <name evidence="3" type="ORF">NA56DRAFT_702383</name>
</gene>
<dbReference type="PRINTS" id="PR00625">
    <property type="entry name" value="JDOMAIN"/>
</dbReference>
<dbReference type="SUPFAM" id="SSF46565">
    <property type="entry name" value="Chaperone J-domain"/>
    <property type="match status" value="1"/>
</dbReference>
<dbReference type="InterPro" id="IPR036869">
    <property type="entry name" value="J_dom_sf"/>
</dbReference>
<evidence type="ECO:0000256" key="1">
    <source>
        <dbReference type="SAM" id="MobiDB-lite"/>
    </source>
</evidence>
<dbReference type="PROSITE" id="PS00636">
    <property type="entry name" value="DNAJ_1"/>
    <property type="match status" value="1"/>
</dbReference>
<feature type="domain" description="J" evidence="2">
    <location>
        <begin position="7"/>
        <end position="72"/>
    </location>
</feature>
<dbReference type="OrthoDB" id="10250354at2759"/>
<evidence type="ECO:0000259" key="2">
    <source>
        <dbReference type="PROSITE" id="PS50076"/>
    </source>
</evidence>
<protein>
    <submittedName>
        <fullName evidence="3">DnaJ-domain-containing protein</fullName>
    </submittedName>
</protein>
<dbReference type="EMBL" id="KZ613477">
    <property type="protein sequence ID" value="PMD22597.1"/>
    <property type="molecule type" value="Genomic_DNA"/>
</dbReference>
<dbReference type="GO" id="GO:0005737">
    <property type="term" value="C:cytoplasm"/>
    <property type="evidence" value="ECO:0007669"/>
    <property type="project" value="TreeGrafter"/>
</dbReference>
<sequence>MPPTTFDYYEALEIERTATNEEIKSSYRRLARIHHPDKNLDNPESTAAFQKIQVAHETLSDERSRAIYDARSSRSTNRLSNGRSAFYYDSEDDDGYYTDDEYDVPFPFEDFLRPRYRPNRDFTRFFGGGGIYSDGHFSYFGPPPRMSPEEMRKEREQQQKAEAAWRQRIIDEVRRRREGEQAREKAKVEAKAAEEAEKAARKASQEQLERARIEKVWAENDAVTEAEKQSLCLHSVFWAKEKHSKKIKCTSCGQK</sequence>
<dbReference type="SMART" id="SM00271">
    <property type="entry name" value="DnaJ"/>
    <property type="match status" value="1"/>
</dbReference>
<evidence type="ECO:0000313" key="3">
    <source>
        <dbReference type="EMBL" id="PMD22597.1"/>
    </source>
</evidence>
<dbReference type="Gene3D" id="1.10.287.110">
    <property type="entry name" value="DnaJ domain"/>
    <property type="match status" value="1"/>
</dbReference>
<dbReference type="InterPro" id="IPR051964">
    <property type="entry name" value="Chaperone_stress_response"/>
</dbReference>
<accession>A0A2J6Q8J3</accession>
<dbReference type="InterPro" id="IPR018253">
    <property type="entry name" value="DnaJ_domain_CS"/>
</dbReference>
<feature type="region of interest" description="Disordered" evidence="1">
    <location>
        <begin position="176"/>
        <end position="205"/>
    </location>
</feature>
<dbReference type="PANTHER" id="PTHR44029">
    <property type="entry name" value="DNAJ HOMOLOG SUBFAMILY C MEMBER 21"/>
    <property type="match status" value="1"/>
</dbReference>
<dbReference type="PANTHER" id="PTHR44029:SF1">
    <property type="entry name" value="DNAJ HOMOLOG SUBFAMILY C MEMBER 21"/>
    <property type="match status" value="1"/>
</dbReference>
<dbReference type="CDD" id="cd06257">
    <property type="entry name" value="DnaJ"/>
    <property type="match status" value="1"/>
</dbReference>
<dbReference type="Proteomes" id="UP000235672">
    <property type="component" value="Unassembled WGS sequence"/>
</dbReference>
<dbReference type="PROSITE" id="PS50076">
    <property type="entry name" value="DNAJ_2"/>
    <property type="match status" value="1"/>
</dbReference>
<keyword evidence="4" id="KW-1185">Reference proteome</keyword>
<dbReference type="InterPro" id="IPR001623">
    <property type="entry name" value="DnaJ_domain"/>
</dbReference>
<name>A0A2J6Q8J3_9HELO</name>
<proteinExistence type="predicted"/>
<reference evidence="3 4" key="1">
    <citation type="submission" date="2016-05" db="EMBL/GenBank/DDBJ databases">
        <title>A degradative enzymes factory behind the ericoid mycorrhizal symbiosis.</title>
        <authorList>
            <consortium name="DOE Joint Genome Institute"/>
            <person name="Martino E."/>
            <person name="Morin E."/>
            <person name="Grelet G."/>
            <person name="Kuo A."/>
            <person name="Kohler A."/>
            <person name="Daghino S."/>
            <person name="Barry K."/>
            <person name="Choi C."/>
            <person name="Cichocki N."/>
            <person name="Clum A."/>
            <person name="Copeland A."/>
            <person name="Hainaut M."/>
            <person name="Haridas S."/>
            <person name="Labutti K."/>
            <person name="Lindquist E."/>
            <person name="Lipzen A."/>
            <person name="Khouja H.-R."/>
            <person name="Murat C."/>
            <person name="Ohm R."/>
            <person name="Olson A."/>
            <person name="Spatafora J."/>
            <person name="Veneault-Fourrey C."/>
            <person name="Henrissat B."/>
            <person name="Grigoriev I."/>
            <person name="Martin F."/>
            <person name="Perotto S."/>
        </authorList>
    </citation>
    <scope>NUCLEOTIDE SEQUENCE [LARGE SCALE GENOMIC DNA]</scope>
    <source>
        <strain evidence="3 4">UAMH 7357</strain>
    </source>
</reference>
<evidence type="ECO:0000313" key="4">
    <source>
        <dbReference type="Proteomes" id="UP000235672"/>
    </source>
</evidence>
<organism evidence="3 4">
    <name type="scientific">Hyaloscypha hepaticicola</name>
    <dbReference type="NCBI Taxonomy" id="2082293"/>
    <lineage>
        <taxon>Eukaryota</taxon>
        <taxon>Fungi</taxon>
        <taxon>Dikarya</taxon>
        <taxon>Ascomycota</taxon>
        <taxon>Pezizomycotina</taxon>
        <taxon>Leotiomycetes</taxon>
        <taxon>Helotiales</taxon>
        <taxon>Hyaloscyphaceae</taxon>
        <taxon>Hyaloscypha</taxon>
    </lineage>
</organism>
<dbReference type="AlphaFoldDB" id="A0A2J6Q8J3"/>
<dbReference type="STRING" id="1745343.A0A2J6Q8J3"/>